<dbReference type="Proteomes" id="UP000002964">
    <property type="component" value="Unassembled WGS sequence"/>
</dbReference>
<keyword evidence="2" id="KW-1185">Reference proteome</keyword>
<protein>
    <submittedName>
        <fullName evidence="1">Uncharacterized protein</fullName>
    </submittedName>
</protein>
<dbReference type="EMBL" id="JH603170">
    <property type="protein sequence ID" value="EIC20978.1"/>
    <property type="molecule type" value="Genomic_DNA"/>
</dbReference>
<dbReference type="AlphaFoldDB" id="H8Z7W6"/>
<name>H8Z7W6_9GAMM</name>
<sequence>MPFLGLDYSRETDRRCAERGLVLVGAASAAALWREPCPVSGPRTMGAQTLLDPRAFGGDIFIVWRQGDGAREQGRGLAQPVAGSGQIAALVLHIGELAQELTLVTEGDDIVRCDPQGLVGRGDGIKPGSLSAG</sequence>
<evidence type="ECO:0000313" key="2">
    <source>
        <dbReference type="Proteomes" id="UP000002964"/>
    </source>
</evidence>
<gene>
    <name evidence="1" type="ORF">Thi970DRAFT_04659</name>
</gene>
<accession>H8Z7W6</accession>
<evidence type="ECO:0000313" key="1">
    <source>
        <dbReference type="EMBL" id="EIC20978.1"/>
    </source>
</evidence>
<reference evidence="1 2" key="2">
    <citation type="submission" date="2011-11" db="EMBL/GenBank/DDBJ databases">
        <authorList>
            <consortium name="US DOE Joint Genome Institute"/>
            <person name="Lucas S."/>
            <person name="Han J."/>
            <person name="Lapidus A."/>
            <person name="Cheng J.-F."/>
            <person name="Goodwin L."/>
            <person name="Pitluck S."/>
            <person name="Peters L."/>
            <person name="Ovchinnikova G."/>
            <person name="Zhang X."/>
            <person name="Detter J.C."/>
            <person name="Han C."/>
            <person name="Tapia R."/>
            <person name="Land M."/>
            <person name="Hauser L."/>
            <person name="Kyrpides N."/>
            <person name="Ivanova N."/>
            <person name="Pagani I."/>
            <person name="Vogl K."/>
            <person name="Liu Z."/>
            <person name="Overmann J."/>
            <person name="Frigaard N.-U."/>
            <person name="Bryant D."/>
            <person name="Woyke T."/>
        </authorList>
    </citation>
    <scope>NUCLEOTIDE SEQUENCE [LARGE SCALE GENOMIC DNA]</scope>
    <source>
        <strain evidence="1 2">970</strain>
    </source>
</reference>
<reference evidence="2" key="1">
    <citation type="submission" date="2011-06" db="EMBL/GenBank/DDBJ databases">
        <authorList>
            <consortium name="US DOE Joint Genome Institute (JGI-PGF)"/>
            <person name="Lucas S."/>
            <person name="Han J."/>
            <person name="Lapidus A."/>
            <person name="Cheng J.-F."/>
            <person name="Goodwin L."/>
            <person name="Pitluck S."/>
            <person name="Peters L."/>
            <person name="Land M.L."/>
            <person name="Hauser L."/>
            <person name="Vogl K."/>
            <person name="Liu Z."/>
            <person name="Overmann J."/>
            <person name="Frigaard N.-U."/>
            <person name="Bryant D.A."/>
            <person name="Woyke T.J."/>
        </authorList>
    </citation>
    <scope>NUCLEOTIDE SEQUENCE [LARGE SCALE GENOMIC DNA]</scope>
    <source>
        <strain evidence="2">970</strain>
    </source>
</reference>
<proteinExistence type="predicted"/>
<dbReference type="HOGENOM" id="CLU_1905827_0_0_6"/>
<organism evidence="1 2">
    <name type="scientific">Thiorhodovibrio frisius</name>
    <dbReference type="NCBI Taxonomy" id="631362"/>
    <lineage>
        <taxon>Bacteria</taxon>
        <taxon>Pseudomonadati</taxon>
        <taxon>Pseudomonadota</taxon>
        <taxon>Gammaproteobacteria</taxon>
        <taxon>Chromatiales</taxon>
        <taxon>Chromatiaceae</taxon>
        <taxon>Thiorhodovibrio</taxon>
    </lineage>
</organism>